<protein>
    <recommendedName>
        <fullName evidence="3">Lipoprotein</fullName>
    </recommendedName>
</protein>
<accession>A0ABQ1UC74</accession>
<evidence type="ECO:0008006" key="3">
    <source>
        <dbReference type="Google" id="ProtNLM"/>
    </source>
</evidence>
<dbReference type="Proteomes" id="UP000655016">
    <property type="component" value="Unassembled WGS sequence"/>
</dbReference>
<gene>
    <name evidence="1" type="ORF">GCM10011518_25600</name>
</gene>
<reference evidence="2" key="1">
    <citation type="journal article" date="2019" name="Int. J. Syst. Evol. Microbiol.">
        <title>The Global Catalogue of Microorganisms (GCM) 10K type strain sequencing project: providing services to taxonomists for standard genome sequencing and annotation.</title>
        <authorList>
            <consortium name="The Broad Institute Genomics Platform"/>
            <consortium name="The Broad Institute Genome Sequencing Center for Infectious Disease"/>
            <person name="Wu L."/>
            <person name="Ma J."/>
        </authorList>
    </citation>
    <scope>NUCLEOTIDE SEQUENCE [LARGE SCALE GENOMIC DNA]</scope>
    <source>
        <strain evidence="2">CGMCC 1.16060</strain>
    </source>
</reference>
<proteinExistence type="predicted"/>
<sequence length="195" mass="22795">MIRICALLSLILLTSCKENETVNRSNEEPKALQGKSIDFGRFRSPNDLVNDLYSELVNKSPKLKALESELNEFNPQDTLNSYYGYDQKSNDYYLSARNQADLITDSIMKQKILNLIKKSEEKYVSEKTDLKVLIKTINQKRNSIYDYHNTLKIVLTLPLIEKYQKEHLPKNDPFVKMIEKENELIQKVKQNTPKY</sequence>
<keyword evidence="2" id="KW-1185">Reference proteome</keyword>
<evidence type="ECO:0000313" key="2">
    <source>
        <dbReference type="Proteomes" id="UP000655016"/>
    </source>
</evidence>
<dbReference type="RefSeq" id="WP_163394648.1">
    <property type="nucleotide sequence ID" value="NZ_BMKP01000005.1"/>
</dbReference>
<organism evidence="1 2">
    <name type="scientific">Flavobacterium limi</name>
    <dbReference type="NCBI Taxonomy" id="2045105"/>
    <lineage>
        <taxon>Bacteria</taxon>
        <taxon>Pseudomonadati</taxon>
        <taxon>Bacteroidota</taxon>
        <taxon>Flavobacteriia</taxon>
        <taxon>Flavobacteriales</taxon>
        <taxon>Flavobacteriaceae</taxon>
        <taxon>Flavobacterium</taxon>
    </lineage>
</organism>
<dbReference type="PROSITE" id="PS51257">
    <property type="entry name" value="PROKAR_LIPOPROTEIN"/>
    <property type="match status" value="1"/>
</dbReference>
<dbReference type="EMBL" id="BMKP01000005">
    <property type="protein sequence ID" value="GGF15112.1"/>
    <property type="molecule type" value="Genomic_DNA"/>
</dbReference>
<name>A0ABQ1UC74_9FLAO</name>
<evidence type="ECO:0000313" key="1">
    <source>
        <dbReference type="EMBL" id="GGF15112.1"/>
    </source>
</evidence>
<comment type="caution">
    <text evidence="1">The sequence shown here is derived from an EMBL/GenBank/DDBJ whole genome shotgun (WGS) entry which is preliminary data.</text>
</comment>